<reference evidence="2" key="2">
    <citation type="journal article" date="2015" name="Data Brief">
        <title>Shoot transcriptome of the giant reed, Arundo donax.</title>
        <authorList>
            <person name="Barrero R.A."/>
            <person name="Guerrero F.D."/>
            <person name="Moolhuijzen P."/>
            <person name="Goolsby J.A."/>
            <person name="Tidwell J."/>
            <person name="Bellgard S.E."/>
            <person name="Bellgard M.I."/>
        </authorList>
    </citation>
    <scope>NUCLEOTIDE SEQUENCE</scope>
    <source>
        <tissue evidence="2">Shoot tissue taken approximately 20 cm above the soil surface</tissue>
    </source>
</reference>
<dbReference type="AlphaFoldDB" id="A0A0A9H6Y4"/>
<feature type="region of interest" description="Disordered" evidence="1">
    <location>
        <begin position="1"/>
        <end position="31"/>
    </location>
</feature>
<name>A0A0A9H6Y4_ARUDO</name>
<feature type="compositionally biased region" description="Low complexity" evidence="1">
    <location>
        <begin position="18"/>
        <end position="31"/>
    </location>
</feature>
<reference evidence="2" key="1">
    <citation type="submission" date="2014-09" db="EMBL/GenBank/DDBJ databases">
        <authorList>
            <person name="Magalhaes I.L.F."/>
            <person name="Oliveira U."/>
            <person name="Santos F.R."/>
            <person name="Vidigal T.H.D.A."/>
            <person name="Brescovit A.D."/>
            <person name="Santos A.J."/>
        </authorList>
    </citation>
    <scope>NUCLEOTIDE SEQUENCE</scope>
    <source>
        <tissue evidence="2">Shoot tissue taken approximately 20 cm above the soil surface</tissue>
    </source>
</reference>
<evidence type="ECO:0000256" key="1">
    <source>
        <dbReference type="SAM" id="MobiDB-lite"/>
    </source>
</evidence>
<organism evidence="2">
    <name type="scientific">Arundo donax</name>
    <name type="common">Giant reed</name>
    <name type="synonym">Donax arundinaceus</name>
    <dbReference type="NCBI Taxonomy" id="35708"/>
    <lineage>
        <taxon>Eukaryota</taxon>
        <taxon>Viridiplantae</taxon>
        <taxon>Streptophyta</taxon>
        <taxon>Embryophyta</taxon>
        <taxon>Tracheophyta</taxon>
        <taxon>Spermatophyta</taxon>
        <taxon>Magnoliopsida</taxon>
        <taxon>Liliopsida</taxon>
        <taxon>Poales</taxon>
        <taxon>Poaceae</taxon>
        <taxon>PACMAD clade</taxon>
        <taxon>Arundinoideae</taxon>
        <taxon>Arundineae</taxon>
        <taxon>Arundo</taxon>
    </lineage>
</organism>
<accession>A0A0A9H6Y4</accession>
<protein>
    <submittedName>
        <fullName evidence="2">Uncharacterized protein</fullName>
    </submittedName>
</protein>
<dbReference type="EMBL" id="GBRH01164911">
    <property type="protein sequence ID" value="JAE32985.1"/>
    <property type="molecule type" value="Transcribed_RNA"/>
</dbReference>
<sequence length="31" mass="3304">MPAPPIQSMSRTKGHMLAAQAVAARNRNAAR</sequence>
<proteinExistence type="predicted"/>
<evidence type="ECO:0000313" key="2">
    <source>
        <dbReference type="EMBL" id="JAE32985.1"/>
    </source>
</evidence>